<name>Q2JEL8_FRACC</name>
<sequence>MSALQFVAAVISSLAWPMAVCVIALVVRRPLLRLLPRLSNLKYKDLELAFRQELSEIDEQAQAARPDTSPEVGDEISDLVTEVNAVAAVSPAAAIPLAWTAVEREIVAALERTNVQSGRRRSPLGSVQLLQEAGAINREAADAIKGLGRLRNEIVHAPQLVQLTTASAQEYARLAAEMIGVLQQIPPLPRSETSAGP</sequence>
<organism evidence="2 3">
    <name type="scientific">Frankia casuarinae (strain DSM 45818 / CECT 9043 / HFP020203 / CcI3)</name>
    <dbReference type="NCBI Taxonomy" id="106370"/>
    <lineage>
        <taxon>Bacteria</taxon>
        <taxon>Bacillati</taxon>
        <taxon>Actinomycetota</taxon>
        <taxon>Actinomycetes</taxon>
        <taxon>Frankiales</taxon>
        <taxon>Frankiaceae</taxon>
        <taxon>Frankia</taxon>
    </lineage>
</organism>
<dbReference type="OrthoDB" id="7840545at2"/>
<proteinExistence type="predicted"/>
<evidence type="ECO:0008006" key="4">
    <source>
        <dbReference type="Google" id="ProtNLM"/>
    </source>
</evidence>
<reference evidence="2 3" key="1">
    <citation type="journal article" date="2007" name="Genome Res.">
        <title>Genome characteristics of facultatively symbiotic Frankia sp. strains reflect host range and host plant biogeography.</title>
        <authorList>
            <person name="Normand P."/>
            <person name="Lapierre P."/>
            <person name="Tisa L.S."/>
            <person name="Gogarten J.P."/>
            <person name="Alloisio N."/>
            <person name="Bagnarol E."/>
            <person name="Bassi C.A."/>
            <person name="Berry A.M."/>
            <person name="Bickhart D.M."/>
            <person name="Choisne N."/>
            <person name="Couloux A."/>
            <person name="Cournoyer B."/>
            <person name="Cruveiller S."/>
            <person name="Daubin V."/>
            <person name="Demange N."/>
            <person name="Francino M.P."/>
            <person name="Goltsman E."/>
            <person name="Huang Y."/>
            <person name="Kopp O.R."/>
            <person name="Labarre L."/>
            <person name="Lapidus A."/>
            <person name="Lavire C."/>
            <person name="Marechal J."/>
            <person name="Martinez M."/>
            <person name="Mastronunzio J.E."/>
            <person name="Mullin B.C."/>
            <person name="Niemann J."/>
            <person name="Pujic P."/>
            <person name="Rawnsley T."/>
            <person name="Rouy Z."/>
            <person name="Schenowitz C."/>
            <person name="Sellstedt A."/>
            <person name="Tavares F."/>
            <person name="Tomkins J.P."/>
            <person name="Vallenet D."/>
            <person name="Valverde C."/>
            <person name="Wall L.G."/>
            <person name="Wang Y."/>
            <person name="Medigue C."/>
            <person name="Benson D.R."/>
        </authorList>
    </citation>
    <scope>NUCLEOTIDE SEQUENCE [LARGE SCALE GENOMIC DNA]</scope>
    <source>
        <strain evidence="3">DSM 45818 / CECT 9043 / CcI3</strain>
    </source>
</reference>
<evidence type="ECO:0000256" key="1">
    <source>
        <dbReference type="SAM" id="Phobius"/>
    </source>
</evidence>
<gene>
    <name evidence="2" type="ordered locus">Francci3_0890</name>
</gene>
<keyword evidence="3" id="KW-1185">Reference proteome</keyword>
<dbReference type="EMBL" id="CP000249">
    <property type="protein sequence ID" value="ABD10274.1"/>
    <property type="molecule type" value="Genomic_DNA"/>
</dbReference>
<evidence type="ECO:0000313" key="3">
    <source>
        <dbReference type="Proteomes" id="UP000001937"/>
    </source>
</evidence>
<keyword evidence="1" id="KW-1133">Transmembrane helix</keyword>
<protein>
    <recommendedName>
        <fullName evidence="4">DUF4145 domain-containing protein</fullName>
    </recommendedName>
</protein>
<keyword evidence="1" id="KW-0472">Membrane</keyword>
<accession>Q2JEL8</accession>
<dbReference type="AlphaFoldDB" id="Q2JEL8"/>
<feature type="transmembrane region" description="Helical" evidence="1">
    <location>
        <begin position="6"/>
        <end position="27"/>
    </location>
</feature>
<dbReference type="Proteomes" id="UP000001937">
    <property type="component" value="Chromosome"/>
</dbReference>
<dbReference type="HOGENOM" id="CLU_111607_0_0_11"/>
<keyword evidence="1" id="KW-0812">Transmembrane</keyword>
<dbReference type="eggNOG" id="ENOG50331AW">
    <property type="taxonomic scope" value="Bacteria"/>
</dbReference>
<dbReference type="KEGG" id="fra:Francci3_0890"/>
<evidence type="ECO:0000313" key="2">
    <source>
        <dbReference type="EMBL" id="ABD10274.1"/>
    </source>
</evidence>